<evidence type="ECO:0000313" key="4">
    <source>
        <dbReference type="Proteomes" id="UP000030764"/>
    </source>
</evidence>
<feature type="signal peptide" evidence="1">
    <location>
        <begin position="1"/>
        <end position="19"/>
    </location>
</feature>
<evidence type="ECO:0000256" key="1">
    <source>
        <dbReference type="SAM" id="SignalP"/>
    </source>
</evidence>
<proteinExistence type="predicted"/>
<dbReference type="EMBL" id="KL363324">
    <property type="protein sequence ID" value="KFD47516.1"/>
    <property type="molecule type" value="Genomic_DNA"/>
</dbReference>
<dbReference type="Proteomes" id="UP000030764">
    <property type="component" value="Unassembled WGS sequence"/>
</dbReference>
<keyword evidence="4" id="KW-1185">Reference proteome</keyword>
<dbReference type="Proteomes" id="UP000030758">
    <property type="component" value="Unassembled WGS sequence"/>
</dbReference>
<name>A0A085NS97_9BILA</name>
<accession>A0A085NS97</accession>
<evidence type="ECO:0000313" key="2">
    <source>
        <dbReference type="EMBL" id="KFD47516.1"/>
    </source>
</evidence>
<evidence type="ECO:0000313" key="3">
    <source>
        <dbReference type="EMBL" id="KFD72343.1"/>
    </source>
</evidence>
<keyword evidence="1" id="KW-0732">Signal</keyword>
<dbReference type="EMBL" id="KL367478">
    <property type="protein sequence ID" value="KFD72343.1"/>
    <property type="molecule type" value="Genomic_DNA"/>
</dbReference>
<dbReference type="AlphaFoldDB" id="A0A085NS97"/>
<reference evidence="3 4" key="1">
    <citation type="journal article" date="2014" name="Nat. Genet.">
        <title>Genome and transcriptome of the porcine whipworm Trichuris suis.</title>
        <authorList>
            <person name="Jex A.R."/>
            <person name="Nejsum P."/>
            <person name="Schwarz E.M."/>
            <person name="Hu L."/>
            <person name="Young N.D."/>
            <person name="Hall R.S."/>
            <person name="Korhonen P.K."/>
            <person name="Liao S."/>
            <person name="Thamsborg S."/>
            <person name="Xia J."/>
            <person name="Xu P."/>
            <person name="Wang S."/>
            <person name="Scheerlinck J.P."/>
            <person name="Hofmann A."/>
            <person name="Sternberg P.W."/>
            <person name="Wang J."/>
            <person name="Gasser R.B."/>
        </authorList>
    </citation>
    <scope>NUCLEOTIDE SEQUENCE [LARGE SCALE GENOMIC DNA]</scope>
    <source>
        <strain evidence="3">DCEP-RM93F</strain>
        <strain evidence="2">DCEP-RM93M</strain>
    </source>
</reference>
<protein>
    <submittedName>
        <fullName evidence="3">Uncharacterized protein</fullName>
    </submittedName>
</protein>
<organism evidence="3">
    <name type="scientific">Trichuris suis</name>
    <name type="common">pig whipworm</name>
    <dbReference type="NCBI Taxonomy" id="68888"/>
    <lineage>
        <taxon>Eukaryota</taxon>
        <taxon>Metazoa</taxon>
        <taxon>Ecdysozoa</taxon>
        <taxon>Nematoda</taxon>
        <taxon>Enoplea</taxon>
        <taxon>Dorylaimia</taxon>
        <taxon>Trichinellida</taxon>
        <taxon>Trichuridae</taxon>
        <taxon>Trichuris</taxon>
    </lineage>
</organism>
<sequence>MPISANVLFFLTMCFFVESLPLCCWKGEDDDVKSDLEKVELTRWEKNKYDSVMAVYKDEVRDCMRKMCVGTKRQLQQWGRSNGEPRELLDKFASCKADCEKMNKHVLVEIEDISRKKDCHDTMVQYMKLGYDDLAERTYLHYTTSIRK</sequence>
<dbReference type="OrthoDB" id="10382153at2759"/>
<gene>
    <name evidence="2" type="ORF">M513_11610</name>
    <name evidence="3" type="ORF">M514_11610</name>
</gene>
<feature type="chain" id="PRO_5010405450" evidence="1">
    <location>
        <begin position="20"/>
        <end position="148"/>
    </location>
</feature>